<dbReference type="InterPro" id="IPR008927">
    <property type="entry name" value="6-PGluconate_DH-like_C_sf"/>
</dbReference>
<feature type="binding site" evidence="9">
    <location>
        <begin position="149"/>
        <end position="152"/>
    </location>
    <ligand>
        <name>substrate</name>
    </ligand>
</feature>
<comment type="similarity">
    <text evidence="2 7">Belongs to the UDP-glucose/GDP-mannose dehydrogenase family.</text>
</comment>
<feature type="binding site" evidence="10">
    <location>
        <position position="88"/>
    </location>
    <ligand>
        <name>NAD(+)</name>
        <dbReference type="ChEBI" id="CHEBI:57540"/>
    </ligand>
</feature>
<evidence type="ECO:0000256" key="3">
    <source>
        <dbReference type="ARBA" id="ARBA00012954"/>
    </source>
</evidence>
<dbReference type="AlphaFoldDB" id="A0A4D4JG33"/>
<dbReference type="EMBL" id="BJFL01000040">
    <property type="protein sequence ID" value="GDY33366.1"/>
    <property type="molecule type" value="Genomic_DNA"/>
</dbReference>
<evidence type="ECO:0000256" key="1">
    <source>
        <dbReference type="ARBA" id="ARBA00004701"/>
    </source>
</evidence>
<dbReference type="Pfam" id="PF03721">
    <property type="entry name" value="UDPG_MGDP_dh_N"/>
    <property type="match status" value="1"/>
</dbReference>
<evidence type="ECO:0000256" key="5">
    <source>
        <dbReference type="ARBA" id="ARBA00023027"/>
    </source>
</evidence>
<comment type="pathway">
    <text evidence="1">Nucleotide-sugar biosynthesis; UDP-alpha-D-glucuronate biosynthesis; UDP-alpha-D-glucuronate from UDP-alpha-D-glucose: step 1/1.</text>
</comment>
<feature type="active site" description="Nucleophile" evidence="8">
    <location>
        <position position="257"/>
    </location>
</feature>
<sequence>MRDPVIGVVGAGYVGLTTTACLAHLGNRVICVDVDGSKVDGLRHGEVPIAEPGLAELVAEGLAARRLEFTTDASTLGDAEVVLLCLPTPMGEAGVADLSVLESALGELAGVLAPGCVVVMKSTVPVGTTARAGELLGRSDVPVVSNPEFLREGHAVHDFLHPDRIVVGTEDTGAAARVVGLYAALDAPVLRTDPASAELAKYASNAFLALKLSYVNALAELCERVGADVRAVGRVLGLDNRIGPAFLAPGPGWGGSCLPKDTSALLRTAEAAGVDFGLLRETVAVNVAQRERVVRKVRRAVTGSPRGSLAGVRLGLLGLTFKAGTDDLRHSPALAVAAELSRAGAVLTAYDPRAGGAGHPDLDGIALVDDPYLVAKDAAGIVLLTEWPEFRDLDWATLAALADHAAVVDTRNLLDPDTLCGTGWVHTGIGTPGDQDEPDGTGGADGPRADRR</sequence>
<reference evidence="14" key="1">
    <citation type="submission" date="2019-04" db="EMBL/GenBank/DDBJ databases">
        <title>Draft genome sequence of Pseudonocardiaceae bacterium SL3-2-4.</title>
        <authorList>
            <person name="Ningsih F."/>
            <person name="Yokota A."/>
            <person name="Sakai Y."/>
            <person name="Nanatani K."/>
            <person name="Yabe S."/>
            <person name="Oetari A."/>
            <person name="Sjamsuridzal W."/>
        </authorList>
    </citation>
    <scope>NUCLEOTIDE SEQUENCE [LARGE SCALE GENOMIC DNA]</scope>
    <source>
        <strain evidence="14">SL3-2-4</strain>
    </source>
</reference>
<dbReference type="SUPFAM" id="SSF48179">
    <property type="entry name" value="6-phosphogluconate dehydrogenase C-terminal domain-like"/>
    <property type="match status" value="1"/>
</dbReference>
<dbReference type="Pfam" id="PF00984">
    <property type="entry name" value="UDPG_MGDP_dh"/>
    <property type="match status" value="1"/>
</dbReference>
<dbReference type="UniPathway" id="UPA00038">
    <property type="reaction ID" value="UER00491"/>
</dbReference>
<dbReference type="Pfam" id="PF03720">
    <property type="entry name" value="UDPG_MGDP_dh_C"/>
    <property type="match status" value="1"/>
</dbReference>
<dbReference type="InterPro" id="IPR036220">
    <property type="entry name" value="UDP-Glc/GDP-Man_DH_C_sf"/>
</dbReference>
<feature type="binding site" evidence="10">
    <location>
        <position position="123"/>
    </location>
    <ligand>
        <name>NAD(+)</name>
        <dbReference type="ChEBI" id="CHEBI:57540"/>
    </ligand>
</feature>
<dbReference type="InterPro" id="IPR014026">
    <property type="entry name" value="UDP-Glc/GDP-Man_DH_dimer"/>
</dbReference>
<evidence type="ECO:0000256" key="9">
    <source>
        <dbReference type="PIRSR" id="PIRSR500134-2"/>
    </source>
</evidence>
<comment type="catalytic activity">
    <reaction evidence="6 7">
        <text>UDP-alpha-D-glucose + 2 NAD(+) + H2O = UDP-alpha-D-glucuronate + 2 NADH + 3 H(+)</text>
        <dbReference type="Rhea" id="RHEA:23596"/>
        <dbReference type="ChEBI" id="CHEBI:15377"/>
        <dbReference type="ChEBI" id="CHEBI:15378"/>
        <dbReference type="ChEBI" id="CHEBI:57540"/>
        <dbReference type="ChEBI" id="CHEBI:57945"/>
        <dbReference type="ChEBI" id="CHEBI:58052"/>
        <dbReference type="ChEBI" id="CHEBI:58885"/>
        <dbReference type="EC" id="1.1.1.22"/>
    </reaction>
</comment>
<organism evidence="13 14">
    <name type="scientific">Gandjariella thermophila</name>
    <dbReference type="NCBI Taxonomy" id="1931992"/>
    <lineage>
        <taxon>Bacteria</taxon>
        <taxon>Bacillati</taxon>
        <taxon>Actinomycetota</taxon>
        <taxon>Actinomycetes</taxon>
        <taxon>Pseudonocardiales</taxon>
        <taxon>Pseudonocardiaceae</taxon>
        <taxon>Gandjariella</taxon>
    </lineage>
</organism>
<feature type="domain" description="UDP-glucose/GDP-mannose dehydrogenase C-terminal" evidence="12">
    <location>
        <begin position="315"/>
        <end position="416"/>
    </location>
</feature>
<protein>
    <recommendedName>
        <fullName evidence="3 7">UDP-glucose 6-dehydrogenase</fullName>
        <ecNumber evidence="3 7">1.1.1.22</ecNumber>
    </recommendedName>
</protein>
<evidence type="ECO:0000256" key="11">
    <source>
        <dbReference type="SAM" id="MobiDB-lite"/>
    </source>
</evidence>
<feature type="binding site" evidence="9">
    <location>
        <begin position="246"/>
        <end position="250"/>
    </location>
    <ligand>
        <name>substrate</name>
    </ligand>
</feature>
<evidence type="ECO:0000256" key="4">
    <source>
        <dbReference type="ARBA" id="ARBA00023002"/>
    </source>
</evidence>
<dbReference type="NCBIfam" id="TIGR03026">
    <property type="entry name" value="NDP-sugDHase"/>
    <property type="match status" value="1"/>
</dbReference>
<dbReference type="InterPro" id="IPR028357">
    <property type="entry name" value="UDPglc_DH_bac"/>
</dbReference>
<proteinExistence type="inferred from homology"/>
<feature type="region of interest" description="Disordered" evidence="11">
    <location>
        <begin position="426"/>
        <end position="452"/>
    </location>
</feature>
<dbReference type="PIRSF" id="PIRSF000124">
    <property type="entry name" value="UDPglc_GDPman_dh"/>
    <property type="match status" value="1"/>
</dbReference>
<evidence type="ECO:0000259" key="12">
    <source>
        <dbReference type="SMART" id="SM00984"/>
    </source>
</evidence>
<dbReference type="PROSITE" id="PS51257">
    <property type="entry name" value="PROKAR_LIPOPROTEIN"/>
    <property type="match status" value="1"/>
</dbReference>
<accession>A0A4D4JG33</accession>
<evidence type="ECO:0000313" key="14">
    <source>
        <dbReference type="Proteomes" id="UP000298860"/>
    </source>
</evidence>
<dbReference type="EC" id="1.1.1.22" evidence="3 7"/>
<keyword evidence="5 7" id="KW-0520">NAD</keyword>
<keyword evidence="14" id="KW-1185">Reference proteome</keyword>
<dbReference type="PIRSF" id="PIRSF500134">
    <property type="entry name" value="UDPglc_DH_bac"/>
    <property type="match status" value="1"/>
</dbReference>
<dbReference type="Proteomes" id="UP000298860">
    <property type="component" value="Unassembled WGS sequence"/>
</dbReference>
<dbReference type="InterPro" id="IPR017476">
    <property type="entry name" value="UDP-Glc/GDP-Man"/>
</dbReference>
<evidence type="ECO:0000256" key="2">
    <source>
        <dbReference type="ARBA" id="ARBA00006601"/>
    </source>
</evidence>
<gene>
    <name evidence="13" type="primary">ugd_3</name>
    <name evidence="13" type="ORF">GTS_49990</name>
</gene>
<dbReference type="GO" id="GO:0006065">
    <property type="term" value="P:UDP-glucuronate biosynthetic process"/>
    <property type="evidence" value="ECO:0007669"/>
    <property type="project" value="UniProtKB-UniPathway"/>
</dbReference>
<dbReference type="SUPFAM" id="SSF51735">
    <property type="entry name" value="NAD(P)-binding Rossmann-fold domains"/>
    <property type="match status" value="1"/>
</dbReference>
<dbReference type="PANTHER" id="PTHR43750">
    <property type="entry name" value="UDP-GLUCOSE 6-DEHYDROGENASE TUAD"/>
    <property type="match status" value="1"/>
</dbReference>
<feature type="binding site" evidence="10">
    <location>
        <position position="329"/>
    </location>
    <ligand>
        <name>NAD(+)</name>
        <dbReference type="ChEBI" id="CHEBI:57540"/>
    </ligand>
</feature>
<dbReference type="InterPro" id="IPR014027">
    <property type="entry name" value="UDP-Glc/GDP-Man_DH_C"/>
</dbReference>
<feature type="binding site" evidence="9">
    <location>
        <position position="322"/>
    </location>
    <ligand>
        <name>substrate</name>
    </ligand>
</feature>
<dbReference type="PANTHER" id="PTHR43750:SF3">
    <property type="entry name" value="UDP-GLUCOSE 6-DEHYDROGENASE TUAD"/>
    <property type="match status" value="1"/>
</dbReference>
<feature type="binding site" evidence="9">
    <location>
        <position position="254"/>
    </location>
    <ligand>
        <name>substrate</name>
    </ligand>
</feature>
<dbReference type="RefSeq" id="WP_137816316.1">
    <property type="nucleotide sequence ID" value="NZ_BJFL01000040.1"/>
</dbReference>
<dbReference type="Gene3D" id="3.40.50.720">
    <property type="entry name" value="NAD(P)-binding Rossmann-like Domain"/>
    <property type="match status" value="2"/>
</dbReference>
<evidence type="ECO:0000256" key="10">
    <source>
        <dbReference type="PIRSR" id="PIRSR500134-3"/>
    </source>
</evidence>
<dbReference type="InterPro" id="IPR036291">
    <property type="entry name" value="NAD(P)-bd_dom_sf"/>
</dbReference>
<evidence type="ECO:0000256" key="8">
    <source>
        <dbReference type="PIRSR" id="PIRSR500134-1"/>
    </source>
</evidence>
<dbReference type="GO" id="GO:0051287">
    <property type="term" value="F:NAD binding"/>
    <property type="evidence" value="ECO:0007669"/>
    <property type="project" value="InterPro"/>
</dbReference>
<dbReference type="Gene3D" id="1.20.5.100">
    <property type="entry name" value="Cytochrome c1, transmembrane anchor, C-terminal"/>
    <property type="match status" value="1"/>
</dbReference>
<feature type="binding site" evidence="9">
    <location>
        <position position="201"/>
    </location>
    <ligand>
        <name>substrate</name>
    </ligand>
</feature>
<dbReference type="GO" id="GO:0000271">
    <property type="term" value="P:polysaccharide biosynthetic process"/>
    <property type="evidence" value="ECO:0007669"/>
    <property type="project" value="InterPro"/>
</dbReference>
<dbReference type="SMART" id="SM00984">
    <property type="entry name" value="UDPG_MGDP_dh_C"/>
    <property type="match status" value="1"/>
</dbReference>
<dbReference type="OrthoDB" id="5193947at2"/>
<evidence type="ECO:0000313" key="13">
    <source>
        <dbReference type="EMBL" id="GDY33366.1"/>
    </source>
</evidence>
<dbReference type="SUPFAM" id="SSF52413">
    <property type="entry name" value="UDP-glucose/GDP-mannose dehydrogenase C-terminal domain"/>
    <property type="match status" value="1"/>
</dbReference>
<name>A0A4D4JG33_9PSEU</name>
<feature type="binding site" evidence="10">
    <location>
        <position position="33"/>
    </location>
    <ligand>
        <name>NAD(+)</name>
        <dbReference type="ChEBI" id="CHEBI:57540"/>
    </ligand>
</feature>
<comment type="caution">
    <text evidence="13">The sequence shown here is derived from an EMBL/GenBank/DDBJ whole genome shotgun (WGS) entry which is preliminary data.</text>
</comment>
<dbReference type="InterPro" id="IPR001732">
    <property type="entry name" value="UDP-Glc/GDP-Man_DH_N"/>
</dbReference>
<keyword evidence="4 7" id="KW-0560">Oxidoreductase</keyword>
<evidence type="ECO:0000256" key="7">
    <source>
        <dbReference type="PIRNR" id="PIRNR000124"/>
    </source>
</evidence>
<dbReference type="GO" id="GO:0003979">
    <property type="term" value="F:UDP-glucose 6-dehydrogenase activity"/>
    <property type="evidence" value="ECO:0007669"/>
    <property type="project" value="UniProtKB-EC"/>
</dbReference>
<feature type="binding site" evidence="10">
    <location>
        <position position="38"/>
    </location>
    <ligand>
        <name>NAD(+)</name>
        <dbReference type="ChEBI" id="CHEBI:57540"/>
    </ligand>
</feature>
<feature type="binding site" evidence="10">
    <location>
        <position position="260"/>
    </location>
    <ligand>
        <name>NAD(+)</name>
        <dbReference type="ChEBI" id="CHEBI:57540"/>
    </ligand>
</feature>
<evidence type="ECO:0000256" key="6">
    <source>
        <dbReference type="ARBA" id="ARBA00047473"/>
    </source>
</evidence>
<feature type="binding site" evidence="10">
    <location>
        <position position="152"/>
    </location>
    <ligand>
        <name>NAD(+)</name>
        <dbReference type="ChEBI" id="CHEBI:57540"/>
    </ligand>
</feature>